<dbReference type="STRING" id="28122.SAMN02745108_02376"/>
<evidence type="ECO:0000256" key="2">
    <source>
        <dbReference type="ARBA" id="ARBA00022475"/>
    </source>
</evidence>
<feature type="transmembrane region" description="Helical" evidence="6">
    <location>
        <begin position="253"/>
        <end position="271"/>
    </location>
</feature>
<evidence type="ECO:0000256" key="3">
    <source>
        <dbReference type="ARBA" id="ARBA00022692"/>
    </source>
</evidence>
<keyword evidence="2" id="KW-1003">Cell membrane</keyword>
<keyword evidence="5 6" id="KW-0472">Membrane</keyword>
<feature type="transmembrane region" description="Helical" evidence="6">
    <location>
        <begin position="187"/>
        <end position="208"/>
    </location>
</feature>
<feature type="transmembrane region" description="Helical" evidence="6">
    <location>
        <begin position="347"/>
        <end position="369"/>
    </location>
</feature>
<feature type="transmembrane region" description="Helical" evidence="6">
    <location>
        <begin position="407"/>
        <end position="426"/>
    </location>
</feature>
<feature type="transmembrane region" description="Helical" evidence="6">
    <location>
        <begin position="446"/>
        <end position="464"/>
    </location>
</feature>
<sequence length="511" mass="57163">MIVNSNKSQLKLGALLSYASLALNNLVGLLYTPFMLRIMGKSEYGLYSIVASVIAYLTILDLGFGNAFVRYTAKYRAENKQEEQYKMFGTFFLLYCGIGLVALCIGGVLYGNASHIFGSAMTAVELSRVKVMLLLMTFNLAVTFPFSLFGSIIVAYERFVFQKVIAILRILLNTATMIVLLNFGYKAIAMVVVTTVFNLLTLGSNFWYCKSLLKIKLKFGRFEWGFLKEVSIYSFWIFLNAIMDRIYWSTGQFVLGAFAGPAVVAVFAVAIQLEHMYMSFSTAISGLFLPKVTAMVVKNEDSRAISNLFVKIGRVQYCVMLLVLSGFFLFGRQFISLWAGSGYEDAYTIAMLFFVPLTVPLIQNLGITILQARNQMKFRSLLYLGISILSLAAQIPLAKYYGGIGCAVAISCALILGQIIVMNIYYQVKQGIDILHFWKEILKMSIAPGALAVACYFVLQNIPLDSVLKLAIGIVVYLAVYLPLFYIFSMNNYERELIVGPIKNIIRRSFK</sequence>
<dbReference type="PANTHER" id="PTHR30250">
    <property type="entry name" value="PST FAMILY PREDICTED COLANIC ACID TRANSPORTER"/>
    <property type="match status" value="1"/>
</dbReference>
<evidence type="ECO:0000313" key="7">
    <source>
        <dbReference type="EMBL" id="SKA06114.1"/>
    </source>
</evidence>
<dbReference type="PANTHER" id="PTHR30250:SF26">
    <property type="entry name" value="PSMA PROTEIN"/>
    <property type="match status" value="1"/>
</dbReference>
<organism evidence="7 8">
    <name type="scientific">Fibrobacter intestinalis</name>
    <dbReference type="NCBI Taxonomy" id="28122"/>
    <lineage>
        <taxon>Bacteria</taxon>
        <taxon>Pseudomonadati</taxon>
        <taxon>Fibrobacterota</taxon>
        <taxon>Fibrobacteria</taxon>
        <taxon>Fibrobacterales</taxon>
        <taxon>Fibrobacteraceae</taxon>
        <taxon>Fibrobacter</taxon>
    </lineage>
</organism>
<keyword evidence="3 6" id="KW-0812">Transmembrane</keyword>
<reference evidence="7 8" key="1">
    <citation type="submission" date="2017-02" db="EMBL/GenBank/DDBJ databases">
        <authorList>
            <person name="Peterson S.W."/>
        </authorList>
    </citation>
    <scope>NUCLEOTIDE SEQUENCE [LARGE SCALE GENOMIC DNA]</scope>
    <source>
        <strain evidence="7 8">ATCC 43854</strain>
    </source>
</reference>
<keyword evidence="4 6" id="KW-1133">Transmembrane helix</keyword>
<feature type="transmembrane region" description="Helical" evidence="6">
    <location>
        <begin position="90"/>
        <end position="111"/>
    </location>
</feature>
<protein>
    <submittedName>
        <fullName evidence="7">Membrane protein involved in the export of O-antigen and teichoic acid</fullName>
    </submittedName>
</protein>
<feature type="transmembrane region" description="Helical" evidence="6">
    <location>
        <begin position="12"/>
        <end position="32"/>
    </location>
</feature>
<evidence type="ECO:0000256" key="5">
    <source>
        <dbReference type="ARBA" id="ARBA00023136"/>
    </source>
</evidence>
<dbReference type="InterPro" id="IPR002797">
    <property type="entry name" value="Polysacc_synth"/>
</dbReference>
<dbReference type="GO" id="GO:0005886">
    <property type="term" value="C:plasma membrane"/>
    <property type="evidence" value="ECO:0007669"/>
    <property type="project" value="UniProtKB-SubCell"/>
</dbReference>
<feature type="transmembrane region" description="Helical" evidence="6">
    <location>
        <begin position="470"/>
        <end position="488"/>
    </location>
</feature>
<dbReference type="Proteomes" id="UP000190449">
    <property type="component" value="Unassembled WGS sequence"/>
</dbReference>
<feature type="transmembrane region" description="Helical" evidence="6">
    <location>
        <begin position="131"/>
        <end position="156"/>
    </location>
</feature>
<dbReference type="AlphaFoldDB" id="A0A1T4QR02"/>
<feature type="transmembrane region" description="Helical" evidence="6">
    <location>
        <begin position="163"/>
        <end position="181"/>
    </location>
</feature>
<evidence type="ECO:0000256" key="4">
    <source>
        <dbReference type="ARBA" id="ARBA00022989"/>
    </source>
</evidence>
<accession>A0A1T4QR02</accession>
<feature type="transmembrane region" description="Helical" evidence="6">
    <location>
        <begin position="44"/>
        <end position="69"/>
    </location>
</feature>
<comment type="subcellular location">
    <subcellularLocation>
        <location evidence="1">Cell membrane</location>
        <topology evidence="1">Multi-pass membrane protein</topology>
    </subcellularLocation>
</comment>
<dbReference type="EMBL" id="FUWU01000052">
    <property type="protein sequence ID" value="SKA06114.1"/>
    <property type="molecule type" value="Genomic_DNA"/>
</dbReference>
<name>A0A1T4QR02_9BACT</name>
<dbReference type="Pfam" id="PF01943">
    <property type="entry name" value="Polysacc_synt"/>
    <property type="match status" value="1"/>
</dbReference>
<evidence type="ECO:0000313" key="8">
    <source>
        <dbReference type="Proteomes" id="UP000190449"/>
    </source>
</evidence>
<feature type="transmembrane region" description="Helical" evidence="6">
    <location>
        <begin position="381"/>
        <end position="401"/>
    </location>
</feature>
<evidence type="ECO:0000256" key="6">
    <source>
        <dbReference type="SAM" id="Phobius"/>
    </source>
</evidence>
<evidence type="ECO:0000256" key="1">
    <source>
        <dbReference type="ARBA" id="ARBA00004651"/>
    </source>
</evidence>
<dbReference type="RefSeq" id="WP_078777099.1">
    <property type="nucleotide sequence ID" value="NZ_FUWU01000052.1"/>
</dbReference>
<feature type="transmembrane region" description="Helical" evidence="6">
    <location>
        <begin position="317"/>
        <end position="335"/>
    </location>
</feature>
<dbReference type="InterPro" id="IPR050833">
    <property type="entry name" value="Poly_Biosynth_Transport"/>
</dbReference>
<feature type="transmembrane region" description="Helical" evidence="6">
    <location>
        <begin position="277"/>
        <end position="297"/>
    </location>
</feature>
<proteinExistence type="predicted"/>
<gene>
    <name evidence="7" type="ORF">SAMN02745108_02376</name>
</gene>